<dbReference type="Pfam" id="PF12802">
    <property type="entry name" value="MarR_2"/>
    <property type="match status" value="1"/>
</dbReference>
<dbReference type="SUPFAM" id="SSF46785">
    <property type="entry name" value="Winged helix' DNA-binding domain"/>
    <property type="match status" value="1"/>
</dbReference>
<dbReference type="GO" id="GO:0003700">
    <property type="term" value="F:DNA-binding transcription factor activity"/>
    <property type="evidence" value="ECO:0007669"/>
    <property type="project" value="InterPro"/>
</dbReference>
<name>A0A931JAD3_9BURK</name>
<feature type="compositionally biased region" description="Pro residues" evidence="5">
    <location>
        <begin position="184"/>
        <end position="193"/>
    </location>
</feature>
<dbReference type="PANTHER" id="PTHR38465">
    <property type="entry name" value="HTH-TYPE TRANSCRIPTIONAL REGULATOR MJ1563-RELATED"/>
    <property type="match status" value="1"/>
</dbReference>
<dbReference type="InterPro" id="IPR000835">
    <property type="entry name" value="HTH_MarR-typ"/>
</dbReference>
<dbReference type="Proteomes" id="UP000613266">
    <property type="component" value="Unassembled WGS sequence"/>
</dbReference>
<dbReference type="EMBL" id="JAEDAK010000016">
    <property type="protein sequence ID" value="MBH9578985.1"/>
    <property type="molecule type" value="Genomic_DNA"/>
</dbReference>
<dbReference type="InterPro" id="IPR036390">
    <property type="entry name" value="WH_DNA-bd_sf"/>
</dbReference>
<comment type="similarity">
    <text evidence="4">Belongs to the GbsR family.</text>
</comment>
<dbReference type="GO" id="GO:0003677">
    <property type="term" value="F:DNA binding"/>
    <property type="evidence" value="ECO:0007669"/>
    <property type="project" value="UniProtKB-UniRule"/>
</dbReference>
<evidence type="ECO:0000256" key="3">
    <source>
        <dbReference type="ARBA" id="ARBA00023163"/>
    </source>
</evidence>
<dbReference type="InterPro" id="IPR026282">
    <property type="entry name" value="MJ1563"/>
</dbReference>
<keyword evidence="8" id="KW-1185">Reference proteome</keyword>
<protein>
    <recommendedName>
        <fullName evidence="4">HTH-type transcriptional regulator</fullName>
    </recommendedName>
</protein>
<proteinExistence type="inferred from homology"/>
<dbReference type="InterPro" id="IPR052362">
    <property type="entry name" value="HTH-GbsR_regulator"/>
</dbReference>
<dbReference type="CDD" id="cd00090">
    <property type="entry name" value="HTH_ARSR"/>
    <property type="match status" value="1"/>
</dbReference>
<keyword evidence="1 4" id="KW-0805">Transcription regulation</keyword>
<evidence type="ECO:0000256" key="2">
    <source>
        <dbReference type="ARBA" id="ARBA00023125"/>
    </source>
</evidence>
<evidence type="ECO:0000313" key="7">
    <source>
        <dbReference type="EMBL" id="MBH9578985.1"/>
    </source>
</evidence>
<reference evidence="7" key="1">
    <citation type="submission" date="2020-12" db="EMBL/GenBank/DDBJ databases">
        <title>The genome sequence of Inhella sp. 1Y17.</title>
        <authorList>
            <person name="Liu Y."/>
        </authorList>
    </citation>
    <scope>NUCLEOTIDE SEQUENCE</scope>
    <source>
        <strain evidence="7">1Y17</strain>
    </source>
</reference>
<gene>
    <name evidence="7" type="ORF">I7X39_19005</name>
</gene>
<feature type="region of interest" description="Disordered" evidence="5">
    <location>
        <begin position="174"/>
        <end position="193"/>
    </location>
</feature>
<feature type="domain" description="HTH marR-type" evidence="6">
    <location>
        <begin position="22"/>
        <end position="80"/>
    </location>
</feature>
<dbReference type="InterPro" id="IPR036388">
    <property type="entry name" value="WH-like_DNA-bd_sf"/>
</dbReference>
<dbReference type="RefSeq" id="WP_198112750.1">
    <property type="nucleotide sequence ID" value="NZ_JAEDAK010000016.1"/>
</dbReference>
<evidence type="ECO:0000259" key="6">
    <source>
        <dbReference type="Pfam" id="PF12802"/>
    </source>
</evidence>
<evidence type="ECO:0000256" key="4">
    <source>
        <dbReference type="PIRNR" id="PIRNR006707"/>
    </source>
</evidence>
<accession>A0A931JAD3</accession>
<sequence>MQLTDIARRFIVHWGEMGSSWGVNRSVAQIHALLFFHGQPLHAEELADTLGIARSNVSTSLKELLNWNLIRVTQVLGDRRDYYETSSDVWELFRTIVRERKEREFDPTVRLLGELARDPALAAESPATQDRLRSTQEFMQTLGAWSEEMLRLSPATLEKILKLGAQVQRFVRQGEADASSQPVTPMPPQLPPF</sequence>
<dbReference type="PANTHER" id="PTHR38465:SF1">
    <property type="entry name" value="HTH-TYPE TRANSCRIPTIONAL REGULATOR MJ1563-RELATED"/>
    <property type="match status" value="1"/>
</dbReference>
<comment type="caution">
    <text evidence="7">The sequence shown here is derived from an EMBL/GenBank/DDBJ whole genome shotgun (WGS) entry which is preliminary data.</text>
</comment>
<keyword evidence="2 4" id="KW-0238">DNA-binding</keyword>
<dbReference type="Gene3D" id="1.10.10.10">
    <property type="entry name" value="Winged helix-like DNA-binding domain superfamily/Winged helix DNA-binding domain"/>
    <property type="match status" value="1"/>
</dbReference>
<dbReference type="InterPro" id="IPR011991">
    <property type="entry name" value="ArsR-like_HTH"/>
</dbReference>
<evidence type="ECO:0000313" key="8">
    <source>
        <dbReference type="Proteomes" id="UP000613266"/>
    </source>
</evidence>
<evidence type="ECO:0000256" key="5">
    <source>
        <dbReference type="SAM" id="MobiDB-lite"/>
    </source>
</evidence>
<dbReference type="AlphaFoldDB" id="A0A931JAD3"/>
<dbReference type="PIRSF" id="PIRSF006707">
    <property type="entry name" value="MJ1563"/>
    <property type="match status" value="1"/>
</dbReference>
<evidence type="ECO:0000256" key="1">
    <source>
        <dbReference type="ARBA" id="ARBA00023015"/>
    </source>
</evidence>
<keyword evidence="3 4" id="KW-0804">Transcription</keyword>
<organism evidence="7 8">
    <name type="scientific">Inhella proteolytica</name>
    <dbReference type="NCBI Taxonomy" id="2795029"/>
    <lineage>
        <taxon>Bacteria</taxon>
        <taxon>Pseudomonadati</taxon>
        <taxon>Pseudomonadota</taxon>
        <taxon>Betaproteobacteria</taxon>
        <taxon>Burkholderiales</taxon>
        <taxon>Sphaerotilaceae</taxon>
        <taxon>Inhella</taxon>
    </lineage>
</organism>